<protein>
    <submittedName>
        <fullName evidence="2">Uncharacterized protein</fullName>
    </submittedName>
</protein>
<gene>
    <name evidence="2" type="ORF">G6O67_005960</name>
</gene>
<evidence type="ECO:0000313" key="3">
    <source>
        <dbReference type="Proteomes" id="UP000557566"/>
    </source>
</evidence>
<dbReference type="EMBL" id="JAAVMX010000006">
    <property type="protein sequence ID" value="KAF4507307.1"/>
    <property type="molecule type" value="Genomic_DNA"/>
</dbReference>
<dbReference type="AlphaFoldDB" id="A0A8H4PM15"/>
<dbReference type="Proteomes" id="UP000557566">
    <property type="component" value="Unassembled WGS sequence"/>
</dbReference>
<feature type="signal peptide" evidence="1">
    <location>
        <begin position="1"/>
        <end position="30"/>
    </location>
</feature>
<keyword evidence="1" id="KW-0732">Signal</keyword>
<name>A0A8H4PM15_9HYPO</name>
<keyword evidence="3" id="KW-1185">Reference proteome</keyword>
<evidence type="ECO:0000313" key="2">
    <source>
        <dbReference type="EMBL" id="KAF4507307.1"/>
    </source>
</evidence>
<comment type="caution">
    <text evidence="2">The sequence shown here is derived from an EMBL/GenBank/DDBJ whole genome shotgun (WGS) entry which is preliminary data.</text>
</comment>
<proteinExistence type="predicted"/>
<reference evidence="2 3" key="1">
    <citation type="journal article" date="2020" name="Genome Biol. Evol.">
        <title>A new high-quality draft genome assembly of the Chinese cordyceps Ophiocordyceps sinensis.</title>
        <authorList>
            <person name="Shu R."/>
            <person name="Zhang J."/>
            <person name="Meng Q."/>
            <person name="Zhang H."/>
            <person name="Zhou G."/>
            <person name="Li M."/>
            <person name="Wu P."/>
            <person name="Zhao Y."/>
            <person name="Chen C."/>
            <person name="Qin Q."/>
        </authorList>
    </citation>
    <scope>NUCLEOTIDE SEQUENCE [LARGE SCALE GENOMIC DNA]</scope>
    <source>
        <strain evidence="2 3">IOZ07</strain>
    </source>
</reference>
<accession>A0A8H4PM15</accession>
<organism evidence="2 3">
    <name type="scientific">Ophiocordyceps sinensis</name>
    <dbReference type="NCBI Taxonomy" id="72228"/>
    <lineage>
        <taxon>Eukaryota</taxon>
        <taxon>Fungi</taxon>
        <taxon>Dikarya</taxon>
        <taxon>Ascomycota</taxon>
        <taxon>Pezizomycotina</taxon>
        <taxon>Sordariomycetes</taxon>
        <taxon>Hypocreomycetidae</taxon>
        <taxon>Hypocreales</taxon>
        <taxon>Ophiocordycipitaceae</taxon>
        <taxon>Ophiocordyceps</taxon>
    </lineage>
</organism>
<sequence>MVRFGFMTLLCTSRIQLWLALAGLISPTVAASSLAASIGNTNANGLITARDAGNALTAKAQASAKDIRIAELQDLNAKAEKKLLLGLEDGGFANPDAGRAQIGNRNAQIEQLQAA</sequence>
<evidence type="ECO:0000256" key="1">
    <source>
        <dbReference type="SAM" id="SignalP"/>
    </source>
</evidence>
<feature type="chain" id="PRO_5034585325" evidence="1">
    <location>
        <begin position="31"/>
        <end position="115"/>
    </location>
</feature>